<accession>A0A1L3GRA6</accession>
<evidence type="ECO:0000313" key="2">
    <source>
        <dbReference type="EMBL" id="APG28472.1"/>
    </source>
</evidence>
<dbReference type="RefSeq" id="WP_072284499.1">
    <property type="nucleotide sequence ID" value="NZ_CP015519.1"/>
</dbReference>
<dbReference type="SUPFAM" id="SSF141371">
    <property type="entry name" value="PilZ domain-like"/>
    <property type="match status" value="1"/>
</dbReference>
<evidence type="ECO:0000313" key="3">
    <source>
        <dbReference type="Proteomes" id="UP000182517"/>
    </source>
</evidence>
<dbReference type="KEGG" id="pef:A7E78_11835"/>
<gene>
    <name evidence="2" type="ORF">A7E78_11835</name>
</gene>
<dbReference type="Gene3D" id="2.40.10.220">
    <property type="entry name" value="predicted glycosyltransferase like domains"/>
    <property type="match status" value="1"/>
</dbReference>
<dbReference type="Proteomes" id="UP000182517">
    <property type="component" value="Chromosome"/>
</dbReference>
<dbReference type="InterPro" id="IPR009875">
    <property type="entry name" value="PilZ_domain"/>
</dbReference>
<organism evidence="2 3">
    <name type="scientific">Syntrophotalea acetylenivorans</name>
    <dbReference type="NCBI Taxonomy" id="1842532"/>
    <lineage>
        <taxon>Bacteria</taxon>
        <taxon>Pseudomonadati</taxon>
        <taxon>Thermodesulfobacteriota</taxon>
        <taxon>Desulfuromonadia</taxon>
        <taxon>Desulfuromonadales</taxon>
        <taxon>Syntrophotaleaceae</taxon>
        <taxon>Syntrophotalea</taxon>
    </lineage>
</organism>
<feature type="domain" description="PilZ" evidence="1">
    <location>
        <begin position="14"/>
        <end position="119"/>
    </location>
</feature>
<dbReference type="GO" id="GO:0035438">
    <property type="term" value="F:cyclic-di-GMP binding"/>
    <property type="evidence" value="ECO:0007669"/>
    <property type="project" value="InterPro"/>
</dbReference>
<protein>
    <recommendedName>
        <fullName evidence="1">PilZ domain-containing protein</fullName>
    </recommendedName>
</protein>
<dbReference type="Pfam" id="PF07238">
    <property type="entry name" value="PilZ"/>
    <property type="match status" value="1"/>
</dbReference>
<dbReference type="OrthoDB" id="5516249at2"/>
<proteinExistence type="predicted"/>
<evidence type="ECO:0000259" key="1">
    <source>
        <dbReference type="Pfam" id="PF07238"/>
    </source>
</evidence>
<dbReference type="AlphaFoldDB" id="A0A1L3GRA6"/>
<keyword evidence="3" id="KW-1185">Reference proteome</keyword>
<name>A0A1L3GRA6_9BACT</name>
<dbReference type="EMBL" id="CP015519">
    <property type="protein sequence ID" value="APG28472.1"/>
    <property type="molecule type" value="Genomic_DNA"/>
</dbReference>
<sequence length="123" mass="13995">MSEEQVSHEIKEAQKRKHLRSPMIILNIINASGSKSFFGYGKNISLGGMFIGTVNPREIGTRFRLEIPLPAPILKIVQCECEVVWNRQFSKESTLEPGMGLKFLDMPESDGEAIDRWVRHHKS</sequence>
<dbReference type="STRING" id="1842532.A7E78_11835"/>
<reference evidence="2 3" key="1">
    <citation type="journal article" date="2017" name="Genome Announc.">
        <title>Complete Genome Sequences of Two Acetylene-Fermenting Pelobacter acetylenicus Strains.</title>
        <authorList>
            <person name="Sutton J.M."/>
            <person name="Baesman S.M."/>
            <person name="Fierst J.L."/>
            <person name="Poret-Peterson A.T."/>
            <person name="Oremland R.S."/>
            <person name="Dunlap D.S."/>
            <person name="Akob D.M."/>
        </authorList>
    </citation>
    <scope>NUCLEOTIDE SEQUENCE [LARGE SCALE GENOMIC DNA]</scope>
    <source>
        <strain evidence="2 3">SFB93</strain>
    </source>
</reference>